<dbReference type="PANTHER" id="PTHR34203">
    <property type="entry name" value="METHYLTRANSFERASE, FKBM FAMILY PROTEIN"/>
    <property type="match status" value="1"/>
</dbReference>
<dbReference type="eggNOG" id="arCOG01402">
    <property type="taxonomic scope" value="Archaea"/>
</dbReference>
<reference evidence="2 3" key="1">
    <citation type="journal article" date="2011" name="J. Bacteriol.">
        <title>Complete genome sequence of the thermoacidophilic crenarchaeon Thermoproteus uzoniensis 768-20.</title>
        <authorList>
            <person name="Mardanov A.V."/>
            <person name="Gumerov V.M."/>
            <person name="Beletsky A.V."/>
            <person name="Prokofeva M.I."/>
            <person name="Bonch-Osmolovskaya E.A."/>
            <person name="Ravin N.V."/>
            <person name="Skryabin K.G."/>
        </authorList>
    </citation>
    <scope>NUCLEOTIDE SEQUENCE [LARGE SCALE GENOMIC DNA]</scope>
    <source>
        <strain evidence="2 3">768-20</strain>
    </source>
</reference>
<dbReference type="Gene3D" id="3.40.50.150">
    <property type="entry name" value="Vaccinia Virus protein VP39"/>
    <property type="match status" value="1"/>
</dbReference>
<proteinExistence type="predicted"/>
<dbReference type="HOGENOM" id="CLU_1478995_0_0_2"/>
<gene>
    <name evidence="2" type="ordered locus">TUZN_0020</name>
</gene>
<dbReference type="AlphaFoldDB" id="F2L0X7"/>
<evidence type="ECO:0000313" key="3">
    <source>
        <dbReference type="Proteomes" id="UP000008138"/>
    </source>
</evidence>
<dbReference type="KEGG" id="tuz:TUZN_0020"/>
<feature type="domain" description="Methyltransferase FkbM" evidence="1">
    <location>
        <begin position="29"/>
        <end position="162"/>
    </location>
</feature>
<reference key="2">
    <citation type="submission" date="2011-03" db="EMBL/GenBank/DDBJ databases">
        <title>Complete genome sequence of the thermoacidophilic crenarchaeon Thermoproteus uzoniensis 768-20.</title>
        <authorList>
            <person name="Mardanov A.V."/>
            <person name="Gumerov V.M."/>
            <person name="Beletsky A.V."/>
            <person name="Prokofeva M.I."/>
            <person name="Bonch-Osmolovskaya E.A."/>
            <person name="Ravin N.V."/>
            <person name="Skryabin K.G."/>
        </authorList>
    </citation>
    <scope>NUCLEOTIDE SEQUENCE</scope>
    <source>
        <strain>768-20</strain>
    </source>
</reference>
<accession>F2L0X7</accession>
<dbReference type="Pfam" id="PF05050">
    <property type="entry name" value="Methyltransf_21"/>
    <property type="match status" value="1"/>
</dbReference>
<organism evidence="2 3">
    <name type="scientific">Thermoproteus uzoniensis (strain 768-20)</name>
    <dbReference type="NCBI Taxonomy" id="999630"/>
    <lineage>
        <taxon>Archaea</taxon>
        <taxon>Thermoproteota</taxon>
        <taxon>Thermoprotei</taxon>
        <taxon>Thermoproteales</taxon>
        <taxon>Thermoproteaceae</taxon>
        <taxon>Thermoproteus</taxon>
    </lineage>
</organism>
<dbReference type="Proteomes" id="UP000008138">
    <property type="component" value="Chromosome"/>
</dbReference>
<evidence type="ECO:0000313" key="2">
    <source>
        <dbReference type="EMBL" id="AEA11526.1"/>
    </source>
</evidence>
<keyword evidence="3" id="KW-1185">Reference proteome</keyword>
<dbReference type="EMBL" id="CP002590">
    <property type="protein sequence ID" value="AEA11526.1"/>
    <property type="molecule type" value="Genomic_DNA"/>
</dbReference>
<dbReference type="SUPFAM" id="SSF53335">
    <property type="entry name" value="S-adenosyl-L-methionine-dependent methyltransferases"/>
    <property type="match status" value="1"/>
</dbReference>
<dbReference type="STRING" id="999630.TUZN_0020"/>
<dbReference type="InterPro" id="IPR006342">
    <property type="entry name" value="FkbM_mtfrase"/>
</dbReference>
<dbReference type="InterPro" id="IPR029063">
    <property type="entry name" value="SAM-dependent_MTases_sf"/>
</dbReference>
<dbReference type="PANTHER" id="PTHR34203:SF15">
    <property type="entry name" value="SLL1173 PROTEIN"/>
    <property type="match status" value="1"/>
</dbReference>
<protein>
    <recommendedName>
        <fullName evidence="1">Methyltransferase FkbM domain-containing protein</fullName>
    </recommendedName>
</protein>
<sequence>MFGLVEPQWRDYFKEAVKSAKVFIDVGSASDGYYALLSTKFNRKILVVAVEPSPTEYRYLLYNVTINNVKNNILCLNIGLSDQSGRIMIENKNIYLIKLDELVNVLKLDTVDLIKLDVEGAGGKIIAGAVKTIEKFKPIIFFEVHNDDERRAIRKLSKMGYKIYKQPGDMYILIHPSKFNYS</sequence>
<name>F2L0X7_THEU7</name>
<dbReference type="InterPro" id="IPR052514">
    <property type="entry name" value="SAM-dependent_MTase"/>
</dbReference>
<evidence type="ECO:0000259" key="1">
    <source>
        <dbReference type="Pfam" id="PF05050"/>
    </source>
</evidence>